<reference evidence="7 8" key="1">
    <citation type="submission" date="2019-10" db="EMBL/GenBank/DDBJ databases">
        <title>Pseudopuniceibacterium sp. HQ09 islated from Antarctica.</title>
        <authorList>
            <person name="Liao L."/>
            <person name="Su S."/>
            <person name="Chen B."/>
            <person name="Yu Y."/>
        </authorList>
    </citation>
    <scope>NUCLEOTIDE SEQUENCE [LARGE SCALE GENOMIC DNA]</scope>
    <source>
        <strain evidence="7 8">HQ09</strain>
    </source>
</reference>
<dbReference type="AlphaFoldDB" id="A0A7L9WIF9"/>
<dbReference type="InterPro" id="IPR022791">
    <property type="entry name" value="L-PG_synthase/AglD"/>
</dbReference>
<evidence type="ECO:0000256" key="5">
    <source>
        <dbReference type="ARBA" id="ARBA00023136"/>
    </source>
</evidence>
<evidence type="ECO:0000256" key="1">
    <source>
        <dbReference type="ARBA" id="ARBA00004651"/>
    </source>
</evidence>
<feature type="transmembrane region" description="Helical" evidence="6">
    <location>
        <begin position="150"/>
        <end position="173"/>
    </location>
</feature>
<feature type="transmembrane region" description="Helical" evidence="6">
    <location>
        <begin position="36"/>
        <end position="55"/>
    </location>
</feature>
<keyword evidence="2" id="KW-1003">Cell membrane</keyword>
<gene>
    <name evidence="7" type="ORF">F3W81_03775</name>
</gene>
<evidence type="ECO:0000256" key="3">
    <source>
        <dbReference type="ARBA" id="ARBA00022692"/>
    </source>
</evidence>
<dbReference type="Pfam" id="PF03706">
    <property type="entry name" value="LPG_synthase_TM"/>
    <property type="match status" value="1"/>
</dbReference>
<dbReference type="PANTHER" id="PTHR40277:SF1">
    <property type="entry name" value="BLL5419 PROTEIN"/>
    <property type="match status" value="1"/>
</dbReference>
<evidence type="ECO:0000256" key="4">
    <source>
        <dbReference type="ARBA" id="ARBA00022989"/>
    </source>
</evidence>
<evidence type="ECO:0000256" key="6">
    <source>
        <dbReference type="SAM" id="Phobius"/>
    </source>
</evidence>
<proteinExistence type="predicted"/>
<dbReference type="RefSeq" id="WP_193082334.1">
    <property type="nucleotide sequence ID" value="NZ_CP045201.1"/>
</dbReference>
<comment type="subcellular location">
    <subcellularLocation>
        <location evidence="1">Cell membrane</location>
        <topology evidence="1">Multi-pass membrane protein</topology>
    </subcellularLocation>
</comment>
<dbReference type="Proteomes" id="UP000594118">
    <property type="component" value="Chromosome"/>
</dbReference>
<feature type="transmembrane region" description="Helical" evidence="6">
    <location>
        <begin position="227"/>
        <end position="249"/>
    </location>
</feature>
<feature type="transmembrane region" description="Helical" evidence="6">
    <location>
        <begin position="193"/>
        <end position="215"/>
    </location>
</feature>
<dbReference type="KEGG" id="pshq:F3W81_03775"/>
<keyword evidence="8" id="KW-1185">Reference proteome</keyword>
<dbReference type="EMBL" id="CP045201">
    <property type="protein sequence ID" value="QOL80019.1"/>
    <property type="molecule type" value="Genomic_DNA"/>
</dbReference>
<evidence type="ECO:0000313" key="7">
    <source>
        <dbReference type="EMBL" id="QOL80019.1"/>
    </source>
</evidence>
<protein>
    <submittedName>
        <fullName evidence="7">UPF0104 family protein</fullName>
    </submittedName>
</protein>
<keyword evidence="3 6" id="KW-0812">Transmembrane</keyword>
<name>A0A7L9WIF9_9RHOB</name>
<evidence type="ECO:0000313" key="8">
    <source>
        <dbReference type="Proteomes" id="UP000594118"/>
    </source>
</evidence>
<dbReference type="PANTHER" id="PTHR40277">
    <property type="entry name" value="BLL5419 PROTEIN"/>
    <property type="match status" value="1"/>
</dbReference>
<evidence type="ECO:0000256" key="2">
    <source>
        <dbReference type="ARBA" id="ARBA00022475"/>
    </source>
</evidence>
<feature type="transmembrane region" description="Helical" evidence="6">
    <location>
        <begin position="269"/>
        <end position="290"/>
    </location>
</feature>
<keyword evidence="5 6" id="KW-0472">Membrane</keyword>
<organism evidence="7 8">
    <name type="scientific">Pseudooceanicola spongiae</name>
    <dbReference type="NCBI Taxonomy" id="2613965"/>
    <lineage>
        <taxon>Bacteria</taxon>
        <taxon>Pseudomonadati</taxon>
        <taxon>Pseudomonadota</taxon>
        <taxon>Alphaproteobacteria</taxon>
        <taxon>Rhodobacterales</taxon>
        <taxon>Paracoccaceae</taxon>
        <taxon>Pseudooceanicola</taxon>
    </lineage>
</organism>
<keyword evidence="4 6" id="KW-1133">Transmembrane helix</keyword>
<sequence>MRLLRIAFPLALIALCLMLTDGRAALARLADVSPGWMIATLCLLNAVTLLSAMRWRMTAAALDLRIPMGEAVREYYLAQLANQTLPGGVLGDAARAVRSRKGGTMRRAAQAVVLERVAGQAAMATVALCGVCWKLVSSAPRLTESAAVPLALWLPAGLLSLLLLAGGVLAVAGSGERRDAWRTAAHRALLHQFPAQATLSLIIALLTVAAFVTAARATGSVLSPGMAALIVPLILTAMLLPTSVAGWGWREGAAAALFPMAGLSPETGLAASIAFGIAALISALPGAFFVTRTRTAHPK</sequence>
<dbReference type="GO" id="GO:0005886">
    <property type="term" value="C:plasma membrane"/>
    <property type="evidence" value="ECO:0007669"/>
    <property type="project" value="UniProtKB-SubCell"/>
</dbReference>
<accession>A0A7L9WIF9</accession>